<dbReference type="Proteomes" id="UP000641741">
    <property type="component" value="Unassembled WGS sequence"/>
</dbReference>
<gene>
    <name evidence="2" type="ORF">H8S02_12230</name>
</gene>
<feature type="transmembrane region" description="Helical" evidence="1">
    <location>
        <begin position="86"/>
        <end position="104"/>
    </location>
</feature>
<proteinExistence type="predicted"/>
<comment type="caution">
    <text evidence="2">The sequence shown here is derived from an EMBL/GenBank/DDBJ whole genome shotgun (WGS) entry which is preliminary data.</text>
</comment>
<dbReference type="InterPro" id="IPR005081">
    <property type="entry name" value="SpoIIGA"/>
</dbReference>
<feature type="transmembrane region" description="Helical" evidence="1">
    <location>
        <begin position="6"/>
        <end position="24"/>
    </location>
</feature>
<protein>
    <submittedName>
        <fullName evidence="2">Sigma-E processing peptidase SpoIIGA</fullName>
    </submittedName>
</protein>
<keyword evidence="1" id="KW-1133">Transmembrane helix</keyword>
<evidence type="ECO:0000313" key="3">
    <source>
        <dbReference type="Proteomes" id="UP000641741"/>
    </source>
</evidence>
<evidence type="ECO:0000256" key="1">
    <source>
        <dbReference type="SAM" id="Phobius"/>
    </source>
</evidence>
<keyword evidence="3" id="KW-1185">Reference proteome</keyword>
<reference evidence="2 3" key="1">
    <citation type="submission" date="2020-08" db="EMBL/GenBank/DDBJ databases">
        <title>Genome public.</title>
        <authorList>
            <person name="Liu C."/>
            <person name="Sun Q."/>
        </authorList>
    </citation>
    <scope>NUCLEOTIDE SEQUENCE [LARGE SCALE GENOMIC DNA]</scope>
    <source>
        <strain evidence="2 3">M2</strain>
    </source>
</reference>
<sequence>MVVYLDVLFFTNVLMDWITLLAAARLGGATVRQGRLALASLLGGLYAAGAALLPLLAALPVRILAGATLCLAAFCGERALLRLGGLYFLTAAAFAGLAAALGAVSERRLLFGAGYYFAVPLRLLLLAAALGYTLSGILLRGDAKHGSIQRDIRPLTICFSGRERRVRVLEDTGHSLTEPVSGKPVLILCRGEAALLLNDPLDGDAAHQLTALPAETAAHCGLVPYRAVGTESGLLLYFRPDRVLEADGKTLDCVCAAGPPGFESGQYEGLICV</sequence>
<dbReference type="Pfam" id="PF03419">
    <property type="entry name" value="Peptidase_U4"/>
    <property type="match status" value="1"/>
</dbReference>
<feature type="transmembrane region" description="Helical" evidence="1">
    <location>
        <begin position="36"/>
        <end position="57"/>
    </location>
</feature>
<dbReference type="RefSeq" id="WP_186970758.1">
    <property type="nucleotide sequence ID" value="NZ_JACOPK010000015.1"/>
</dbReference>
<dbReference type="EMBL" id="JACOPK010000015">
    <property type="protein sequence ID" value="MBC5696694.1"/>
    <property type="molecule type" value="Genomic_DNA"/>
</dbReference>
<name>A0ABR7GQU8_9FIRM</name>
<keyword evidence="1" id="KW-0812">Transmembrane</keyword>
<keyword evidence="1" id="KW-0472">Membrane</keyword>
<accession>A0ABR7GQU8</accession>
<organism evidence="2 3">
    <name type="scientific">Agathobaculum hominis</name>
    <dbReference type="NCBI Taxonomy" id="2763014"/>
    <lineage>
        <taxon>Bacteria</taxon>
        <taxon>Bacillati</taxon>
        <taxon>Bacillota</taxon>
        <taxon>Clostridia</taxon>
        <taxon>Eubacteriales</taxon>
        <taxon>Butyricicoccaceae</taxon>
        <taxon>Agathobaculum</taxon>
    </lineage>
</organism>
<feature type="transmembrane region" description="Helical" evidence="1">
    <location>
        <begin position="116"/>
        <end position="139"/>
    </location>
</feature>
<evidence type="ECO:0000313" key="2">
    <source>
        <dbReference type="EMBL" id="MBC5696694.1"/>
    </source>
</evidence>